<name>A0ACC2W4H1_9TREE</name>
<accession>A0ACC2W4H1</accession>
<organism evidence="1 2">
    <name type="scientific">Naganishia friedmannii</name>
    <dbReference type="NCBI Taxonomy" id="89922"/>
    <lineage>
        <taxon>Eukaryota</taxon>
        <taxon>Fungi</taxon>
        <taxon>Dikarya</taxon>
        <taxon>Basidiomycota</taxon>
        <taxon>Agaricomycotina</taxon>
        <taxon>Tremellomycetes</taxon>
        <taxon>Filobasidiales</taxon>
        <taxon>Filobasidiaceae</taxon>
        <taxon>Naganishia</taxon>
    </lineage>
</organism>
<evidence type="ECO:0000313" key="2">
    <source>
        <dbReference type="Proteomes" id="UP001227268"/>
    </source>
</evidence>
<evidence type="ECO:0000313" key="1">
    <source>
        <dbReference type="EMBL" id="KAJ9106303.1"/>
    </source>
</evidence>
<keyword evidence="2" id="KW-1185">Reference proteome</keyword>
<reference evidence="1" key="1">
    <citation type="submission" date="2023-04" db="EMBL/GenBank/DDBJ databases">
        <title>Draft Genome sequencing of Naganishia species isolated from polar environments using Oxford Nanopore Technology.</title>
        <authorList>
            <person name="Leo P."/>
            <person name="Venkateswaran K."/>
        </authorList>
    </citation>
    <scope>NUCLEOTIDE SEQUENCE</scope>
    <source>
        <strain evidence="1">MNA-CCFEE 5423</strain>
    </source>
</reference>
<dbReference type="EMBL" id="JASBWT010000003">
    <property type="protein sequence ID" value="KAJ9106303.1"/>
    <property type="molecule type" value="Genomic_DNA"/>
</dbReference>
<gene>
    <name evidence="1" type="ORF">QFC21_001448</name>
</gene>
<comment type="caution">
    <text evidence="1">The sequence shown here is derived from an EMBL/GenBank/DDBJ whole genome shotgun (WGS) entry which is preliminary data.</text>
</comment>
<sequence>MYDLSGIEDRWRITPSVDEDWYGHYQKGLEASRQGSFSEALEHFDKANKGELDGWLDEKLLKMNKYSWNYPFLWKRRAFALAKLGQFRDALSNIQLAVCTSDGAKEHPLEMADRLLLEADIQEALGNNQAALESLNRAVQYLHQTDSQSSAIHEKHFQAIKRRVQPWDSVETKRIDPVVRMPAEIIERIMQLGLRDDELFVLKATPVSRRWHTLLKSLLPLWQTFTWTGSNTRDEHRNLDRHSLWVSNNGGKFQDVKLTELVTTGLPSAIASQWKWKEYFGEPSNISLQHRQFAHRSTKLNFPIIIDSSSLRSLHLSGARVALGWGSSNGHYNSDLTLGVLTEKSASCLVHLALDKLQYVFLPNATDASPRYHFDSLETFTVTACDFPLQLGRKLYTEDTAGRVDHLHFALAQMPNLRKLDISNLEKADYMMIHPRQYNPQRQRFIELKSLTSLRIPSPAFWAIHITTPSLTELCYVPEDPVCYEGEQDGDEYCALLPNLDTLAPTRIPIHDLIRVELAISPQDITKNLLRALSITNCLTDPATLLEYVSSRRNAELDVSRIEEIHLYYCSYIPDAIWHRLSQELALFENVEYDWITRRMWKELNEGIEQRRQRDVEYCSGGSRTQIIQLYGARGQEGSDGDSDFGDGNDSDF</sequence>
<dbReference type="Proteomes" id="UP001227268">
    <property type="component" value="Unassembled WGS sequence"/>
</dbReference>
<protein>
    <submittedName>
        <fullName evidence="1">Uncharacterized protein</fullName>
    </submittedName>
</protein>
<proteinExistence type="predicted"/>